<sequence length="371" mass="42632">MPESRPSVLIIGGLGFIGRFLVRYIHENNLASEIRIVDKQLPQLAWLAPEFEEACSSERFMQGDMSRDYTSEKVFTRENGESYDYVFNCGGDNRFSQDDEIYKQRSLQLSLTAAKEAAKRGVKCWVELSTGSVYKSEREPRKETDKLKPWVRMAKYKLEAEEELQKIEGLNLVILRLANVYGPYCSKVIGTMLCMARVYAYLEDEMKWLWTKDLRTHTVHVLDKGWEAGMGTTPIFNIVDHGDTNQGIMQTHIAKIFNIKTGFHGTIVSQFAKLNLNSAVDEENDELLQPWGQLLNEAKISRPGPINPYLEQELVRDSDLSLDGSRFETVTGFKYEVPEVTEEGLKEMIRSYERLGWWPPMHIKHKGEGTR</sequence>
<evidence type="ECO:0000313" key="2">
    <source>
        <dbReference type="EMBL" id="KAA8894262.1"/>
    </source>
</evidence>
<dbReference type="OrthoDB" id="16464at2759"/>
<organism evidence="2 3">
    <name type="scientific">Sphaerosporella brunnea</name>
    <dbReference type="NCBI Taxonomy" id="1250544"/>
    <lineage>
        <taxon>Eukaryota</taxon>
        <taxon>Fungi</taxon>
        <taxon>Dikarya</taxon>
        <taxon>Ascomycota</taxon>
        <taxon>Pezizomycotina</taxon>
        <taxon>Pezizomycetes</taxon>
        <taxon>Pezizales</taxon>
        <taxon>Pyronemataceae</taxon>
        <taxon>Sphaerosporella</taxon>
    </lineage>
</organism>
<dbReference type="InParanoid" id="A0A5J5EF42"/>
<dbReference type="InterPro" id="IPR050177">
    <property type="entry name" value="Lipid_A_modif_metabolic_enz"/>
</dbReference>
<dbReference type="AlphaFoldDB" id="A0A5J5EF42"/>
<dbReference type="Gene3D" id="3.40.50.720">
    <property type="entry name" value="NAD(P)-binding Rossmann-like Domain"/>
    <property type="match status" value="1"/>
</dbReference>
<keyword evidence="3" id="KW-1185">Reference proteome</keyword>
<dbReference type="InterPro" id="IPR001509">
    <property type="entry name" value="Epimerase_deHydtase"/>
</dbReference>
<accession>A0A5J5EF42</accession>
<dbReference type="Proteomes" id="UP000326924">
    <property type="component" value="Unassembled WGS sequence"/>
</dbReference>
<name>A0A5J5EF42_9PEZI</name>
<dbReference type="Pfam" id="PF01370">
    <property type="entry name" value="Epimerase"/>
    <property type="match status" value="1"/>
</dbReference>
<gene>
    <name evidence="2" type="ORF">FN846DRAFT_900993</name>
</gene>
<dbReference type="SUPFAM" id="SSF51735">
    <property type="entry name" value="NAD(P)-binding Rossmann-fold domains"/>
    <property type="match status" value="1"/>
</dbReference>
<dbReference type="PANTHER" id="PTHR43245:SF11">
    <property type="entry name" value="LD23561P"/>
    <property type="match status" value="1"/>
</dbReference>
<comment type="caution">
    <text evidence="2">The sequence shown here is derived from an EMBL/GenBank/DDBJ whole genome shotgun (WGS) entry which is preliminary data.</text>
</comment>
<evidence type="ECO:0000313" key="3">
    <source>
        <dbReference type="Proteomes" id="UP000326924"/>
    </source>
</evidence>
<dbReference type="PANTHER" id="PTHR43245">
    <property type="entry name" value="BIFUNCTIONAL POLYMYXIN RESISTANCE PROTEIN ARNA"/>
    <property type="match status" value="1"/>
</dbReference>
<feature type="domain" description="NAD-dependent epimerase/dehydratase" evidence="1">
    <location>
        <begin position="8"/>
        <end position="224"/>
    </location>
</feature>
<proteinExistence type="predicted"/>
<dbReference type="EMBL" id="VXIS01000353">
    <property type="protein sequence ID" value="KAA8894262.1"/>
    <property type="molecule type" value="Genomic_DNA"/>
</dbReference>
<reference evidence="2 3" key="1">
    <citation type="submission" date="2019-09" db="EMBL/GenBank/DDBJ databases">
        <title>Draft genome of the ectomycorrhizal ascomycete Sphaerosporella brunnea.</title>
        <authorList>
            <consortium name="DOE Joint Genome Institute"/>
            <person name="Benucci G.M."/>
            <person name="Marozzi G."/>
            <person name="Antonielli L."/>
            <person name="Sanchez S."/>
            <person name="Marco P."/>
            <person name="Wang X."/>
            <person name="Falini L.B."/>
            <person name="Barry K."/>
            <person name="Haridas S."/>
            <person name="Lipzen A."/>
            <person name="Labutti K."/>
            <person name="Grigoriev I.V."/>
            <person name="Murat C."/>
            <person name="Martin F."/>
            <person name="Albertini E."/>
            <person name="Donnini D."/>
            <person name="Bonito G."/>
        </authorList>
    </citation>
    <scope>NUCLEOTIDE SEQUENCE [LARGE SCALE GENOMIC DNA]</scope>
    <source>
        <strain evidence="2 3">Sb_GMNB300</strain>
    </source>
</reference>
<protein>
    <recommendedName>
        <fullName evidence="1">NAD-dependent epimerase/dehydratase domain-containing protein</fullName>
    </recommendedName>
</protein>
<dbReference type="InterPro" id="IPR036291">
    <property type="entry name" value="NAD(P)-bd_dom_sf"/>
</dbReference>
<evidence type="ECO:0000259" key="1">
    <source>
        <dbReference type="Pfam" id="PF01370"/>
    </source>
</evidence>